<dbReference type="GO" id="GO:0030246">
    <property type="term" value="F:carbohydrate binding"/>
    <property type="evidence" value="ECO:0007669"/>
    <property type="project" value="InterPro"/>
</dbReference>
<dbReference type="Gene3D" id="4.10.110.10">
    <property type="entry name" value="Spasmolytic Protein, domain 1"/>
    <property type="match status" value="1"/>
</dbReference>
<comment type="caution">
    <text evidence="2">Lacks conserved residue(s) required for the propagation of feature annotation.</text>
</comment>
<name>A0A1I7YBY2_9BILA</name>
<feature type="chain" id="PRO_5009312057" evidence="3">
    <location>
        <begin position="20"/>
        <end position="321"/>
    </location>
</feature>
<dbReference type="PROSITE" id="PS51448">
    <property type="entry name" value="P_TREFOIL_2"/>
    <property type="match status" value="1"/>
</dbReference>
<evidence type="ECO:0000313" key="6">
    <source>
        <dbReference type="WBParaSite" id="L893_g14830.t1"/>
    </source>
</evidence>
<evidence type="ECO:0000259" key="4">
    <source>
        <dbReference type="PROSITE" id="PS51448"/>
    </source>
</evidence>
<sequence>MSRAVAFVVFYFVAALAHGHVDENIRLDCYPDPGASQELCERRGCVWEPVDDSAAKGTPYCFFPEGTGYSFDGARDPSYIPLLKTVGSPKNPFDKDFEALSFTQSYIGSTLNVKLFPSTASPKNPFDKDFETLTFTQSYIGSTLNVKLFPSTTRYEPPVDLPRQPSHSSDKLSVVLPSRPGNFSFNIRRESTGTNVWDTSIGGLLFGDKFIQIATYLSSDKMYGWGENTHQTIKHDFSRYKTWGMWPRDQPPNSAEDNSMNLYARLLAIQNMGNVAERSATELSRRQFDEFHDLSRYTTWGMFSRDWGPDSKDFNTLNLYS</sequence>
<accession>A0A1I7YBY2</accession>
<dbReference type="InterPro" id="IPR011013">
    <property type="entry name" value="Gal_mutarotase_sf_dom"/>
</dbReference>
<feature type="domain" description="P-type" evidence="4">
    <location>
        <begin position="14"/>
        <end position="65"/>
    </location>
</feature>
<dbReference type="InterPro" id="IPR000519">
    <property type="entry name" value="P_trefoil_dom"/>
</dbReference>
<reference evidence="6" key="1">
    <citation type="submission" date="2016-11" db="UniProtKB">
        <authorList>
            <consortium name="WormBaseParasite"/>
        </authorList>
    </citation>
    <scope>IDENTIFICATION</scope>
</reference>
<dbReference type="PANTHER" id="PTHR22762:SF133">
    <property type="entry name" value="P-TYPE DOMAIN-CONTAINING PROTEIN"/>
    <property type="match status" value="1"/>
</dbReference>
<dbReference type="GO" id="GO:0005975">
    <property type="term" value="P:carbohydrate metabolic process"/>
    <property type="evidence" value="ECO:0007669"/>
    <property type="project" value="InterPro"/>
</dbReference>
<feature type="signal peptide" evidence="3">
    <location>
        <begin position="1"/>
        <end position="19"/>
    </location>
</feature>
<organism evidence="5 6">
    <name type="scientific">Steinernema glaseri</name>
    <dbReference type="NCBI Taxonomy" id="37863"/>
    <lineage>
        <taxon>Eukaryota</taxon>
        <taxon>Metazoa</taxon>
        <taxon>Ecdysozoa</taxon>
        <taxon>Nematoda</taxon>
        <taxon>Chromadorea</taxon>
        <taxon>Rhabditida</taxon>
        <taxon>Tylenchina</taxon>
        <taxon>Panagrolaimomorpha</taxon>
        <taxon>Strongyloidoidea</taxon>
        <taxon>Steinernematidae</taxon>
        <taxon>Steinernema</taxon>
    </lineage>
</organism>
<dbReference type="Gene3D" id="2.60.40.1760">
    <property type="entry name" value="glycosyl hydrolase (family 31)"/>
    <property type="match status" value="1"/>
</dbReference>
<keyword evidence="1" id="KW-1015">Disulfide bond</keyword>
<dbReference type="SUPFAM" id="SSF57492">
    <property type="entry name" value="Trefoil"/>
    <property type="match status" value="1"/>
</dbReference>
<keyword evidence="3" id="KW-0732">Signal</keyword>
<evidence type="ECO:0000313" key="5">
    <source>
        <dbReference type="Proteomes" id="UP000095287"/>
    </source>
</evidence>
<dbReference type="PANTHER" id="PTHR22762">
    <property type="entry name" value="ALPHA-GLUCOSIDASE"/>
    <property type="match status" value="1"/>
</dbReference>
<evidence type="ECO:0000256" key="3">
    <source>
        <dbReference type="SAM" id="SignalP"/>
    </source>
</evidence>
<proteinExistence type="predicted"/>
<dbReference type="GO" id="GO:0004558">
    <property type="term" value="F:alpha-1,4-glucosidase activity"/>
    <property type="evidence" value="ECO:0007669"/>
    <property type="project" value="TreeGrafter"/>
</dbReference>
<dbReference type="WBParaSite" id="L893_g14830.t1">
    <property type="protein sequence ID" value="L893_g14830.t1"/>
    <property type="gene ID" value="L893_g14830"/>
</dbReference>
<protein>
    <submittedName>
        <fullName evidence="6">P-type domain-containing protein</fullName>
    </submittedName>
</protein>
<dbReference type="Proteomes" id="UP000095287">
    <property type="component" value="Unplaced"/>
</dbReference>
<evidence type="ECO:0000256" key="2">
    <source>
        <dbReference type="PROSITE-ProRule" id="PRU00779"/>
    </source>
</evidence>
<dbReference type="CDD" id="cd00111">
    <property type="entry name" value="Trefoil"/>
    <property type="match status" value="1"/>
</dbReference>
<dbReference type="AlphaFoldDB" id="A0A1I7YBY2"/>
<dbReference type="SMART" id="SM00018">
    <property type="entry name" value="PD"/>
    <property type="match status" value="1"/>
</dbReference>
<dbReference type="SUPFAM" id="SSF74650">
    <property type="entry name" value="Galactose mutarotase-like"/>
    <property type="match status" value="1"/>
</dbReference>
<keyword evidence="5" id="KW-1185">Reference proteome</keyword>
<dbReference type="Pfam" id="PF00088">
    <property type="entry name" value="Trefoil"/>
    <property type="match status" value="1"/>
</dbReference>
<dbReference type="InterPro" id="IPR044913">
    <property type="entry name" value="P_trefoil_dom_sf"/>
</dbReference>
<evidence type="ECO:0000256" key="1">
    <source>
        <dbReference type="ARBA" id="ARBA00023157"/>
    </source>
</evidence>